<evidence type="ECO:0000256" key="5">
    <source>
        <dbReference type="ARBA" id="ARBA00023136"/>
    </source>
</evidence>
<evidence type="ECO:0000256" key="7">
    <source>
        <dbReference type="ARBA" id="ARBA00023180"/>
    </source>
</evidence>
<evidence type="ECO:0000256" key="2">
    <source>
        <dbReference type="ARBA" id="ARBA00022692"/>
    </source>
</evidence>
<dbReference type="GO" id="GO:0004965">
    <property type="term" value="F:G protein-coupled GABA receptor activity"/>
    <property type="evidence" value="ECO:0007669"/>
    <property type="project" value="InterPro"/>
</dbReference>
<feature type="chain" id="PRO_5021474228" description="G-protein coupled receptors family 3 profile domain-containing protein" evidence="11">
    <location>
        <begin position="38"/>
        <end position="934"/>
    </location>
</feature>
<keyword evidence="8" id="KW-0807">Transducer</keyword>
<sequence length="934" mass="101467">MANRHSIHHRRPPRLSVFLRMLLLAATTVAWLPGAQSGTGPHELRFHAILPLSIYTVEMPSIVRTLQLLIDDVNSNDNHLPGATLRITFFDTARLMPAVVRDGFVAIDNNTHGVIGEFNSGSSGTLSYVLQQRKIIQCSGASTSTGFTDKKQFPNFWRTIPADDQAGEVMLNYVASMQWKKVVLLASNTVYGQAVADAAVRRATALGVEVSIRAGFTASSIDAPIDYSFVLANVRATRVHIIVFCGTYDEIVPVFMQAIDAGIVGGSYVWVGGEAVKAFPYYLAANRPEVLPMVTGFFSVYPREIAGEMGQQFVQKFTDQHGQPPNDYSGFYYDCLWGMILAFDNMLAQYTIQEIAAQTHPPLNLSTFIPNSFEGVTGHVELNPITYDRLSTYNIFNWGGSADYALVATSDEYGVVHHQAGTAPIFYGGATEVPPDSPMLVARFVRAESGMGIGAIAICGMALGIIVASLAAVLVCREHTVIKSVSALFCGIILVGLGMVLATVYLDLGKPTLRTCVAYIWMLAIGLNLVLSSLAVKLYRVYRIFDNRLMLMNRRFPDSALVRHGGVLVAPTIVLMTIWSAVSPPTPLRTDNIAAGTYSTTCQSDNPLLMHIVVGMLVAYIILLLVGLAVLAFQTRSVWSQYNESRYIGITVYNILFLSVGAVALTYGMAGMDQMAVFRIRTFVILVAAAVTYWCCIGRHLFRLALQALGMSKAQQKKEEEDLNAVRSMMFSSTQMDFASTLSATLLRGRFPLKHPQRITSRWKMHTLTLSSSEPSFMLITPVSTHVGTGILFARPGICSLRAASAADLASHGDGDHEVEDRNDSGTVARSGGGAAAGYARGGGTTGTATRGGGRLANVLEIRFAKQTVWAQMDNVETMNRWIAFWGEAVSEGLDGTPTQGMPSEIQSRMNADMSGTPRVLGQPTFGQPSARMV</sequence>
<dbReference type="InterPro" id="IPR017978">
    <property type="entry name" value="GPCR_3_C"/>
</dbReference>
<keyword evidence="3 10" id="KW-1133">Transmembrane helix</keyword>
<evidence type="ECO:0000259" key="12">
    <source>
        <dbReference type="PROSITE" id="PS50259"/>
    </source>
</evidence>
<evidence type="ECO:0000256" key="8">
    <source>
        <dbReference type="ARBA" id="ARBA00023224"/>
    </source>
</evidence>
<feature type="region of interest" description="Disordered" evidence="9">
    <location>
        <begin position="811"/>
        <end position="852"/>
    </location>
</feature>
<feature type="transmembrane region" description="Helical" evidence="10">
    <location>
        <begin position="451"/>
        <end position="475"/>
    </location>
</feature>
<protein>
    <recommendedName>
        <fullName evidence="12">G-protein coupled receptors family 3 profile domain-containing protein</fullName>
    </recommendedName>
</protein>
<evidence type="ECO:0000313" key="14">
    <source>
        <dbReference type="Proteomes" id="UP000318582"/>
    </source>
</evidence>
<dbReference type="Gene3D" id="3.40.50.2300">
    <property type="match status" value="2"/>
</dbReference>
<keyword evidence="14" id="KW-1185">Reference proteome</keyword>
<comment type="subcellular location">
    <subcellularLocation>
        <location evidence="1">Membrane</location>
        <topology evidence="1">Multi-pass membrane protein</topology>
    </subcellularLocation>
</comment>
<evidence type="ECO:0000313" key="13">
    <source>
        <dbReference type="EMBL" id="TPX60427.1"/>
    </source>
</evidence>
<keyword evidence="11" id="KW-0732">Signal</keyword>
<feature type="compositionally biased region" description="Basic and acidic residues" evidence="9">
    <location>
        <begin position="811"/>
        <end position="824"/>
    </location>
</feature>
<dbReference type="InterPro" id="IPR002455">
    <property type="entry name" value="GPCR3_GABA-B"/>
</dbReference>
<dbReference type="EMBL" id="QEAQ01000015">
    <property type="protein sequence ID" value="TPX60427.1"/>
    <property type="molecule type" value="Genomic_DNA"/>
</dbReference>
<feature type="transmembrane region" description="Helical" evidence="10">
    <location>
        <begin position="645"/>
        <end position="670"/>
    </location>
</feature>
<evidence type="ECO:0000256" key="10">
    <source>
        <dbReference type="SAM" id="Phobius"/>
    </source>
</evidence>
<dbReference type="STRING" id="109895.A0A507EAL8"/>
<dbReference type="PANTHER" id="PTHR10519:SF20">
    <property type="entry name" value="G-PROTEIN COUPLED RECEPTOR 156-RELATED"/>
    <property type="match status" value="1"/>
</dbReference>
<dbReference type="GO" id="GO:0007214">
    <property type="term" value="P:gamma-aminobutyric acid signaling pathway"/>
    <property type="evidence" value="ECO:0007669"/>
    <property type="project" value="TreeGrafter"/>
</dbReference>
<accession>A0A507EAL8</accession>
<evidence type="ECO:0000256" key="6">
    <source>
        <dbReference type="ARBA" id="ARBA00023170"/>
    </source>
</evidence>
<feature type="region of interest" description="Disordered" evidence="9">
    <location>
        <begin position="914"/>
        <end position="934"/>
    </location>
</feature>
<proteinExistence type="predicted"/>
<keyword evidence="6" id="KW-0675">Receptor</keyword>
<dbReference type="CDD" id="cd15047">
    <property type="entry name" value="7tmC_GABA-B-like"/>
    <property type="match status" value="1"/>
</dbReference>
<evidence type="ECO:0000256" key="3">
    <source>
        <dbReference type="ARBA" id="ARBA00022989"/>
    </source>
</evidence>
<reference evidence="13 14" key="1">
    <citation type="journal article" date="2019" name="Sci. Rep.">
        <title>Comparative genomics of chytrid fungi reveal insights into the obligate biotrophic and pathogenic lifestyle of Synchytrium endobioticum.</title>
        <authorList>
            <person name="van de Vossenberg B.T.L.H."/>
            <person name="Warris S."/>
            <person name="Nguyen H.D.T."/>
            <person name="van Gent-Pelzer M.P.E."/>
            <person name="Joly D.L."/>
            <person name="van de Geest H.C."/>
            <person name="Bonants P.J.M."/>
            <person name="Smith D.S."/>
            <person name="Levesque C.A."/>
            <person name="van der Lee T.A.J."/>
        </authorList>
    </citation>
    <scope>NUCLEOTIDE SEQUENCE [LARGE SCALE GENOMIC DNA]</scope>
    <source>
        <strain evidence="13 14">CBS 809.83</strain>
    </source>
</reference>
<dbReference type="SUPFAM" id="SSF53822">
    <property type="entry name" value="Periplasmic binding protein-like I"/>
    <property type="match status" value="1"/>
</dbReference>
<dbReference type="PRINTS" id="PR01176">
    <property type="entry name" value="GABABRECEPTR"/>
</dbReference>
<comment type="caution">
    <text evidence="13">The sequence shown here is derived from an EMBL/GenBank/DDBJ whole genome shotgun (WGS) entry which is preliminary data.</text>
</comment>
<feature type="compositionally biased region" description="Gly residues" evidence="9">
    <location>
        <begin position="831"/>
        <end position="852"/>
    </location>
</feature>
<feature type="transmembrane region" description="Helical" evidence="10">
    <location>
        <begin position="608"/>
        <end position="633"/>
    </location>
</feature>
<feature type="transmembrane region" description="Helical" evidence="10">
    <location>
        <begin position="676"/>
        <end position="696"/>
    </location>
</feature>
<feature type="transmembrane region" description="Helical" evidence="10">
    <location>
        <begin position="487"/>
        <end position="506"/>
    </location>
</feature>
<dbReference type="PROSITE" id="PS50259">
    <property type="entry name" value="G_PROTEIN_RECEP_F3_4"/>
    <property type="match status" value="1"/>
</dbReference>
<feature type="domain" description="G-protein coupled receptors family 3 profile" evidence="12">
    <location>
        <begin position="451"/>
        <end position="707"/>
    </location>
</feature>
<keyword evidence="4" id="KW-0297">G-protein coupled receptor</keyword>
<evidence type="ECO:0000256" key="9">
    <source>
        <dbReference type="SAM" id="MobiDB-lite"/>
    </source>
</evidence>
<dbReference type="InterPro" id="IPR001828">
    <property type="entry name" value="ANF_lig-bd_rcpt"/>
</dbReference>
<dbReference type="Pfam" id="PF00003">
    <property type="entry name" value="7tm_3"/>
    <property type="match status" value="1"/>
</dbReference>
<dbReference type="Pfam" id="PF01094">
    <property type="entry name" value="ANF_receptor"/>
    <property type="match status" value="1"/>
</dbReference>
<dbReference type="InterPro" id="IPR028082">
    <property type="entry name" value="Peripla_BP_I"/>
</dbReference>
<evidence type="ECO:0000256" key="11">
    <source>
        <dbReference type="SAM" id="SignalP"/>
    </source>
</evidence>
<keyword evidence="5 10" id="KW-0472">Membrane</keyword>
<feature type="transmembrane region" description="Helical" evidence="10">
    <location>
        <begin position="560"/>
        <end position="582"/>
    </location>
</feature>
<dbReference type="Proteomes" id="UP000318582">
    <property type="component" value="Unassembled WGS sequence"/>
</dbReference>
<gene>
    <name evidence="13" type="ORF">PhCBS80983_g01773</name>
</gene>
<organism evidence="13 14">
    <name type="scientific">Powellomyces hirtus</name>
    <dbReference type="NCBI Taxonomy" id="109895"/>
    <lineage>
        <taxon>Eukaryota</taxon>
        <taxon>Fungi</taxon>
        <taxon>Fungi incertae sedis</taxon>
        <taxon>Chytridiomycota</taxon>
        <taxon>Chytridiomycota incertae sedis</taxon>
        <taxon>Chytridiomycetes</taxon>
        <taxon>Spizellomycetales</taxon>
        <taxon>Powellomycetaceae</taxon>
        <taxon>Powellomyces</taxon>
    </lineage>
</organism>
<keyword evidence="2 10" id="KW-0812">Transmembrane</keyword>
<name>A0A507EAL8_9FUNG</name>
<dbReference type="GO" id="GO:0038039">
    <property type="term" value="C:G protein-coupled receptor heterodimeric complex"/>
    <property type="evidence" value="ECO:0007669"/>
    <property type="project" value="TreeGrafter"/>
</dbReference>
<feature type="transmembrane region" description="Helical" evidence="10">
    <location>
        <begin position="518"/>
        <end position="539"/>
    </location>
</feature>
<dbReference type="AlphaFoldDB" id="A0A507EAL8"/>
<evidence type="ECO:0000256" key="4">
    <source>
        <dbReference type="ARBA" id="ARBA00023040"/>
    </source>
</evidence>
<dbReference type="PANTHER" id="PTHR10519">
    <property type="entry name" value="GABA-B RECEPTOR"/>
    <property type="match status" value="1"/>
</dbReference>
<keyword evidence="7" id="KW-0325">Glycoprotein</keyword>
<feature type="signal peptide" evidence="11">
    <location>
        <begin position="1"/>
        <end position="37"/>
    </location>
</feature>
<evidence type="ECO:0000256" key="1">
    <source>
        <dbReference type="ARBA" id="ARBA00004141"/>
    </source>
</evidence>